<dbReference type="InterPro" id="IPR001310">
    <property type="entry name" value="Histidine_triad_HIT"/>
</dbReference>
<evidence type="ECO:0000256" key="2">
    <source>
        <dbReference type="PIRSR" id="PIRSR601310-3"/>
    </source>
</evidence>
<dbReference type="Proteomes" id="UP000245464">
    <property type="component" value="Chromosome 10"/>
</dbReference>
<dbReference type="OrthoDB" id="672793at2759"/>
<keyword evidence="9" id="KW-1185">Reference proteome</keyword>
<evidence type="ECO:0000313" key="9">
    <source>
        <dbReference type="Proteomes" id="UP000249757"/>
    </source>
</evidence>
<evidence type="ECO:0000313" key="8">
    <source>
        <dbReference type="Proteomes" id="UP000245464"/>
    </source>
</evidence>
<reference evidence="7" key="2">
    <citation type="submission" date="2021-05" db="EMBL/GenBank/DDBJ databases">
        <authorList>
            <person name="Moolhuijzen P.M."/>
            <person name="Moffat C.S."/>
        </authorList>
    </citation>
    <scope>NUCLEOTIDE SEQUENCE</scope>
    <source>
        <strain evidence="7">86-124</strain>
    </source>
</reference>
<dbReference type="InterPro" id="IPR036265">
    <property type="entry name" value="HIT-like_sf"/>
</dbReference>
<dbReference type="Pfam" id="PF01230">
    <property type="entry name" value="HIT"/>
    <property type="match status" value="1"/>
</dbReference>
<organism evidence="6 8">
    <name type="scientific">Pyrenophora tritici-repentis</name>
    <dbReference type="NCBI Taxonomy" id="45151"/>
    <lineage>
        <taxon>Eukaryota</taxon>
        <taxon>Fungi</taxon>
        <taxon>Dikarya</taxon>
        <taxon>Ascomycota</taxon>
        <taxon>Pezizomycotina</taxon>
        <taxon>Dothideomycetes</taxon>
        <taxon>Pleosporomycetidae</taxon>
        <taxon>Pleosporales</taxon>
        <taxon>Pleosporineae</taxon>
        <taxon>Pleosporaceae</taxon>
        <taxon>Pyrenophora</taxon>
    </lineage>
</organism>
<evidence type="ECO:0000256" key="1">
    <source>
        <dbReference type="PIRSR" id="PIRSR601310-1"/>
    </source>
</evidence>
<proteinExistence type="predicted"/>
<evidence type="ECO:0000313" key="6">
    <source>
        <dbReference type="EMBL" id="KAF7565255.1"/>
    </source>
</evidence>
<dbReference type="Gene3D" id="3.30.428.10">
    <property type="entry name" value="HIT-like"/>
    <property type="match status" value="1"/>
</dbReference>
<reference evidence="9" key="4">
    <citation type="journal article" date="2022" name="Microb. Genom.">
        <title>A global pangenome for the wheat fungal pathogen Pyrenophora tritici-repentis and prediction of effector protein structural homology.</title>
        <authorList>
            <person name="Moolhuijzen P.M."/>
            <person name="See P.T."/>
            <person name="Shi G."/>
            <person name="Powell H.R."/>
            <person name="Cockram J."/>
            <person name="Jorgensen L.N."/>
            <person name="Benslimane H."/>
            <person name="Strelkov S.E."/>
            <person name="Turner J."/>
            <person name="Liu Z."/>
            <person name="Moffat C.S."/>
        </authorList>
    </citation>
    <scope>NUCLEOTIDE SEQUENCE [LARGE SCALE GENOMIC DNA]</scope>
</reference>
<name>A0A2W1HTE9_9PLEO</name>
<dbReference type="GO" id="GO:0003824">
    <property type="term" value="F:catalytic activity"/>
    <property type="evidence" value="ECO:0007669"/>
    <property type="project" value="InterPro"/>
</dbReference>
<feature type="active site" description="Tele-AMP-histidine intermediate" evidence="1">
    <location>
        <position position="272"/>
    </location>
</feature>
<dbReference type="PANTHER" id="PTHR46648:SF1">
    <property type="entry name" value="ADENOSINE 5'-MONOPHOSPHORAMIDASE HNT1"/>
    <property type="match status" value="1"/>
</dbReference>
<dbReference type="InterPro" id="IPR019808">
    <property type="entry name" value="Histidine_triad_CS"/>
</dbReference>
<feature type="short sequence motif" description="Histidine triad motif" evidence="2 3">
    <location>
        <begin position="270"/>
        <end position="274"/>
    </location>
</feature>
<feature type="chain" id="PRO_5042701333" evidence="4">
    <location>
        <begin position="20"/>
        <end position="310"/>
    </location>
</feature>
<reference evidence="7" key="3">
    <citation type="journal article" date="2022" name="bioRxiv">
        <title>A global pangenome for the wheat fungal pathogen Pyrenophora tritici-repentis and prediction of effector protein structural homology.</title>
        <authorList>
            <person name="Moolhuijzen P."/>
            <person name="See P.T."/>
            <person name="Shi G."/>
            <person name="Powell H.R."/>
            <person name="Cockram J."/>
            <person name="Jorgensen L.N."/>
            <person name="Benslimane H."/>
            <person name="Strelkov S.E."/>
            <person name="Turner J."/>
            <person name="Liu Z."/>
            <person name="Moffat C.S."/>
        </authorList>
    </citation>
    <scope>NUCLEOTIDE SEQUENCE</scope>
    <source>
        <strain evidence="7">86-124</strain>
    </source>
</reference>
<evidence type="ECO:0000256" key="3">
    <source>
        <dbReference type="PROSITE-ProRule" id="PRU00464"/>
    </source>
</evidence>
<evidence type="ECO:0000256" key="4">
    <source>
        <dbReference type="SAM" id="SignalP"/>
    </source>
</evidence>
<dbReference type="Proteomes" id="UP000249757">
    <property type="component" value="Unassembled WGS sequence"/>
</dbReference>
<dbReference type="PROSITE" id="PS51084">
    <property type="entry name" value="HIT_2"/>
    <property type="match status" value="1"/>
</dbReference>
<evidence type="ECO:0000259" key="5">
    <source>
        <dbReference type="PROSITE" id="PS51084"/>
    </source>
</evidence>
<feature type="signal peptide" evidence="4">
    <location>
        <begin position="1"/>
        <end position="19"/>
    </location>
</feature>
<gene>
    <name evidence="7" type="ORF">Ptr86124_008307</name>
    <name evidence="6" type="ORF">PtrM4_046890</name>
</gene>
<keyword evidence="4" id="KW-0732">Signal</keyword>
<evidence type="ECO:0000313" key="7">
    <source>
        <dbReference type="EMBL" id="KAI1512341.1"/>
    </source>
</evidence>
<dbReference type="PRINTS" id="PR00332">
    <property type="entry name" value="HISTRIAD"/>
</dbReference>
<feature type="domain" description="HIT" evidence="5">
    <location>
        <begin position="182"/>
        <end position="285"/>
    </location>
</feature>
<dbReference type="AlphaFoldDB" id="A0A2W1HTE9"/>
<dbReference type="PANTHER" id="PTHR46648">
    <property type="entry name" value="HIT FAMILY PROTEIN 1"/>
    <property type="match status" value="1"/>
</dbReference>
<sequence length="310" mass="33894">MVCIQLLTVTLGLALGAQAANAALSATVSSHTGSLWETAWPMMQAQMPGIDCKLSSTGWNTTAKKHDSCDYIESKLLKIFPGIHCTGQLDEAALLKSLENIPVAAVQRRETALERRSTAIDAAIDRDLKSKERQINQQKVNFIQGCKDAPHPGNCYTCVAAAVGQALGNGSKCVVAAHIALKALNARQGDIPSMKIYESMKTLAFLDIGPLSKGHSLIIPKFHGAKLHDIPDDQLAEVLSVTKRIAMAQNLEDYNILQNNGRIAHQEVDHVHFHLIPKPNKEEGLGIDWPTKKMEHEELSKLLEDIKSKM</sequence>
<dbReference type="GO" id="GO:0009117">
    <property type="term" value="P:nucleotide metabolic process"/>
    <property type="evidence" value="ECO:0007669"/>
    <property type="project" value="TreeGrafter"/>
</dbReference>
<dbReference type="InterPro" id="IPR011146">
    <property type="entry name" value="HIT-like"/>
</dbReference>
<dbReference type="SUPFAM" id="SSF54197">
    <property type="entry name" value="HIT-like"/>
    <property type="match status" value="1"/>
</dbReference>
<protein>
    <submittedName>
        <fullName evidence="7">HIT domain containing protein</fullName>
    </submittedName>
</protein>
<comment type="caution">
    <text evidence="6">The sequence shown here is derived from an EMBL/GenBank/DDBJ whole genome shotgun (WGS) entry which is preliminary data.</text>
</comment>
<accession>A0A2W1HTE9</accession>
<dbReference type="PROSITE" id="PS00892">
    <property type="entry name" value="HIT_1"/>
    <property type="match status" value="1"/>
</dbReference>
<reference evidence="6" key="1">
    <citation type="journal article" date="2018" name="BMC Genomics">
        <title>Comparative genomics of the wheat fungal pathogen Pyrenophora tritici-repentis reveals chromosomal variations and genome plasticity.</title>
        <authorList>
            <person name="Moolhuijzen P."/>
            <person name="See P.T."/>
            <person name="Hane J.K."/>
            <person name="Shi G."/>
            <person name="Liu Z."/>
            <person name="Oliver R.P."/>
            <person name="Moffat C.S."/>
        </authorList>
    </citation>
    <scope>NUCLEOTIDE SEQUENCE [LARGE SCALE GENOMIC DNA]</scope>
    <source>
        <strain evidence="6">M4</strain>
    </source>
</reference>
<dbReference type="EMBL" id="NQIK02000010">
    <property type="protein sequence ID" value="KAF7565255.1"/>
    <property type="molecule type" value="Genomic_DNA"/>
</dbReference>
<dbReference type="EMBL" id="NRDI02000011">
    <property type="protein sequence ID" value="KAI1512341.1"/>
    <property type="molecule type" value="Genomic_DNA"/>
</dbReference>